<proteinExistence type="predicted"/>
<organism evidence="1 2">
    <name type="scientific">Racocetra persica</name>
    <dbReference type="NCBI Taxonomy" id="160502"/>
    <lineage>
        <taxon>Eukaryota</taxon>
        <taxon>Fungi</taxon>
        <taxon>Fungi incertae sedis</taxon>
        <taxon>Mucoromycota</taxon>
        <taxon>Glomeromycotina</taxon>
        <taxon>Glomeromycetes</taxon>
        <taxon>Diversisporales</taxon>
        <taxon>Gigasporaceae</taxon>
        <taxon>Racocetra</taxon>
    </lineage>
</organism>
<gene>
    <name evidence="1" type="ORF">RPERSI_LOCUS14766</name>
</gene>
<feature type="non-terminal residue" evidence="1">
    <location>
        <position position="377"/>
    </location>
</feature>
<protein>
    <submittedName>
        <fullName evidence="1">7123_t:CDS:1</fullName>
    </submittedName>
</protein>
<reference evidence="1" key="1">
    <citation type="submission" date="2021-06" db="EMBL/GenBank/DDBJ databases">
        <authorList>
            <person name="Kallberg Y."/>
            <person name="Tangrot J."/>
            <person name="Rosling A."/>
        </authorList>
    </citation>
    <scope>NUCLEOTIDE SEQUENCE</scope>
    <source>
        <strain evidence="1">MA461A</strain>
    </source>
</reference>
<dbReference type="EMBL" id="CAJVQC010034599">
    <property type="protein sequence ID" value="CAG8756798.1"/>
    <property type="molecule type" value="Genomic_DNA"/>
</dbReference>
<dbReference type="Proteomes" id="UP000789920">
    <property type="component" value="Unassembled WGS sequence"/>
</dbReference>
<evidence type="ECO:0000313" key="2">
    <source>
        <dbReference type="Proteomes" id="UP000789920"/>
    </source>
</evidence>
<evidence type="ECO:0000313" key="1">
    <source>
        <dbReference type="EMBL" id="CAG8756798.1"/>
    </source>
</evidence>
<sequence length="377" mass="44337">MAKVDNFRLNVNLCKPHTGISTFFSKTILLWWNNIEVFTKFAYEKDPTVTAKQVFDQYFRSLFEIATIKNIDVNVAQYVNNLRKNIVKTEYLKVIDGILMKKTTEYAKTRKRKMTQIQNNFKFTAEEDKENHRTAVYNDDEINNFFQSPPESQSQLFEKVVSDEDESFESDYEADEDEGECDKSPPKIDKSAFCEAHNTIPDNTKMRLKSGRMVEDVLFNYVKDKEYEDEIEWEELIFDRLSVPSLPQEIASELARYRAKSLEELRLNRAGLITIFRKDPQVYYLDSKFLAEGIKTFLKFLATVYRCKQIIKNNLDILNQKENNDIESNDDELYNELMGVSRSSTSSPSLHLVKYFADCWRTPKTKKKSKSKKWKLR</sequence>
<comment type="caution">
    <text evidence="1">The sequence shown here is derived from an EMBL/GenBank/DDBJ whole genome shotgun (WGS) entry which is preliminary data.</text>
</comment>
<accession>A0ACA9QR75</accession>
<name>A0ACA9QR75_9GLOM</name>
<keyword evidence="2" id="KW-1185">Reference proteome</keyword>